<comment type="caution">
    <text evidence="2">The sequence shown here is derived from an EMBL/GenBank/DDBJ whole genome shotgun (WGS) entry which is preliminary data.</text>
</comment>
<dbReference type="InterPro" id="IPR052898">
    <property type="entry name" value="ACAD10-like"/>
</dbReference>
<dbReference type="CDD" id="cd05154">
    <property type="entry name" value="ACAD10_11_N-like"/>
    <property type="match status" value="1"/>
</dbReference>
<keyword evidence="2" id="KW-0808">Transferase</keyword>
<feature type="domain" description="Aminoglycoside phosphotransferase" evidence="1">
    <location>
        <begin position="29"/>
        <end position="253"/>
    </location>
</feature>
<gene>
    <name evidence="2" type="ORF">D0Z08_21990</name>
</gene>
<evidence type="ECO:0000259" key="1">
    <source>
        <dbReference type="Pfam" id="PF01636"/>
    </source>
</evidence>
<name>A0A417XWK3_9ACTN</name>
<dbReference type="AlphaFoldDB" id="A0A417XWK3"/>
<dbReference type="SUPFAM" id="SSF56112">
    <property type="entry name" value="Protein kinase-like (PK-like)"/>
    <property type="match status" value="1"/>
</dbReference>
<dbReference type="Proteomes" id="UP000283644">
    <property type="component" value="Unassembled WGS sequence"/>
</dbReference>
<evidence type="ECO:0000313" key="2">
    <source>
        <dbReference type="EMBL" id="RHW24879.1"/>
    </source>
</evidence>
<evidence type="ECO:0000313" key="3">
    <source>
        <dbReference type="Proteomes" id="UP000283644"/>
    </source>
</evidence>
<keyword evidence="3" id="KW-1185">Reference proteome</keyword>
<dbReference type="OrthoDB" id="3806873at2"/>
<dbReference type="GO" id="GO:0016740">
    <property type="term" value="F:transferase activity"/>
    <property type="evidence" value="ECO:0007669"/>
    <property type="project" value="UniProtKB-KW"/>
</dbReference>
<reference evidence="2 3" key="1">
    <citation type="submission" date="2018-09" db="EMBL/GenBank/DDBJ databases">
        <title>Genome sequencing of Nocardioides immobilis CCTCC AB 2017083 for comparison to Nocardioides silvaticus.</title>
        <authorList>
            <person name="Li C."/>
            <person name="Wang G."/>
        </authorList>
    </citation>
    <scope>NUCLEOTIDE SEQUENCE [LARGE SCALE GENOMIC DNA]</scope>
    <source>
        <strain evidence="2 3">CCTCC AB 2017083</strain>
    </source>
</reference>
<accession>A0A417XWK3</accession>
<dbReference type="PANTHER" id="PTHR47829:SF1">
    <property type="entry name" value="HAD FAMILY PHOSPHATASE"/>
    <property type="match status" value="1"/>
</dbReference>
<dbReference type="Pfam" id="PF01636">
    <property type="entry name" value="APH"/>
    <property type="match status" value="1"/>
</dbReference>
<dbReference type="Gene3D" id="3.30.200.20">
    <property type="entry name" value="Phosphorylase Kinase, domain 1"/>
    <property type="match status" value="1"/>
</dbReference>
<dbReference type="InterPro" id="IPR011009">
    <property type="entry name" value="Kinase-like_dom_sf"/>
</dbReference>
<sequence>MTAPSRDELALVADALSDAGVEVVGPLEAELISGGRSNLTAVISDGRTRWILRTPPRAGRTASAHDVAREHRVTAALAGSGVPVAPALLLCEDESLLGVPFTVSGHVEGAAIRTQADLAEHDDAAVGAMVSGLLTTLAALHLVDHVAAGLEGFGRPEGYAVRQLKRWSRQWQSVGTPELEPLARDVMARLADRVPTQRATSIVHGDYRIDNTLIAVDGLSPRVAAVIDWELSTIGDPVADVAMMCAYRHSPFDLVLGAPSAWTSERLPTATELAAGYESAGGVRLDDWDFHLALACFKVAVIAAGIDHRRRAGAGAGPGFDTAGEAVEPYLELALRGTARTARSPRS</sequence>
<dbReference type="RefSeq" id="WP_118927422.1">
    <property type="nucleotide sequence ID" value="NZ_QXGH01000028.1"/>
</dbReference>
<organism evidence="2 3">
    <name type="scientific">Nocardioides immobilis</name>
    <dbReference type="NCBI Taxonomy" id="2049295"/>
    <lineage>
        <taxon>Bacteria</taxon>
        <taxon>Bacillati</taxon>
        <taxon>Actinomycetota</taxon>
        <taxon>Actinomycetes</taxon>
        <taxon>Propionibacteriales</taxon>
        <taxon>Nocardioidaceae</taxon>
        <taxon>Nocardioides</taxon>
    </lineage>
</organism>
<dbReference type="EMBL" id="QXGH01000028">
    <property type="protein sequence ID" value="RHW24879.1"/>
    <property type="molecule type" value="Genomic_DNA"/>
</dbReference>
<dbReference type="Gene3D" id="3.90.1200.10">
    <property type="match status" value="1"/>
</dbReference>
<dbReference type="InterPro" id="IPR041726">
    <property type="entry name" value="ACAD10_11_N"/>
</dbReference>
<dbReference type="InterPro" id="IPR002575">
    <property type="entry name" value="Aminoglycoside_PTrfase"/>
</dbReference>
<protein>
    <submittedName>
        <fullName evidence="2">Phosphotransferase family protein</fullName>
    </submittedName>
</protein>
<proteinExistence type="predicted"/>
<dbReference type="PANTHER" id="PTHR47829">
    <property type="entry name" value="HYDROLASE, PUTATIVE (AFU_ORTHOLOGUE AFUA_1G12880)-RELATED"/>
    <property type="match status" value="1"/>
</dbReference>